<dbReference type="AlphaFoldDB" id="A0A078KSY1"/>
<name>A0A078KSY1_9GAMM</name>
<dbReference type="eggNOG" id="COG3706">
    <property type="taxonomic scope" value="Bacteria"/>
</dbReference>
<proteinExistence type="predicted"/>
<dbReference type="FunFam" id="3.30.70.270:FF:000001">
    <property type="entry name" value="Diguanylate cyclase domain protein"/>
    <property type="match status" value="1"/>
</dbReference>
<dbReference type="GO" id="GO:0052621">
    <property type="term" value="F:diguanylate cyclase activity"/>
    <property type="evidence" value="ECO:0007669"/>
    <property type="project" value="UniProtKB-EC"/>
</dbReference>
<evidence type="ECO:0000256" key="1">
    <source>
        <dbReference type="ARBA" id="ARBA00001946"/>
    </source>
</evidence>
<dbReference type="InterPro" id="IPR000160">
    <property type="entry name" value="GGDEF_dom"/>
</dbReference>
<evidence type="ECO:0000256" key="3">
    <source>
        <dbReference type="ARBA" id="ARBA00034247"/>
    </source>
</evidence>
<feature type="transmembrane region" description="Helical" evidence="4">
    <location>
        <begin position="46"/>
        <end position="66"/>
    </location>
</feature>
<dbReference type="InterPro" id="IPR050469">
    <property type="entry name" value="Diguanylate_Cyclase"/>
</dbReference>
<dbReference type="InterPro" id="IPR043128">
    <property type="entry name" value="Rev_trsase/Diguanyl_cyclase"/>
</dbReference>
<feature type="transmembrane region" description="Helical" evidence="4">
    <location>
        <begin position="139"/>
        <end position="157"/>
    </location>
</feature>
<evidence type="ECO:0000256" key="4">
    <source>
        <dbReference type="SAM" id="Phobius"/>
    </source>
</evidence>
<dbReference type="OrthoDB" id="9813903at2"/>
<gene>
    <name evidence="6" type="primary">cph2_5</name>
    <name evidence="6" type="ORF">BN59_01823</name>
</gene>
<keyword evidence="7" id="KW-1185">Reference proteome</keyword>
<dbReference type="SMART" id="SM00267">
    <property type="entry name" value="GGDEF"/>
    <property type="match status" value="1"/>
</dbReference>
<evidence type="ECO:0000259" key="5">
    <source>
        <dbReference type="PROSITE" id="PS50887"/>
    </source>
</evidence>
<feature type="domain" description="GGDEF" evidence="5">
    <location>
        <begin position="252"/>
        <end position="382"/>
    </location>
</feature>
<dbReference type="CDD" id="cd01949">
    <property type="entry name" value="GGDEF"/>
    <property type="match status" value="1"/>
</dbReference>
<dbReference type="InterPro" id="IPR029787">
    <property type="entry name" value="Nucleotide_cyclase"/>
</dbReference>
<dbReference type="SUPFAM" id="SSF55073">
    <property type="entry name" value="Nucleotide cyclase"/>
    <property type="match status" value="1"/>
</dbReference>
<comment type="cofactor">
    <cofactor evidence="1">
        <name>Mg(2+)</name>
        <dbReference type="ChEBI" id="CHEBI:18420"/>
    </cofactor>
</comment>
<feature type="transmembrane region" description="Helical" evidence="4">
    <location>
        <begin position="21"/>
        <end position="40"/>
    </location>
</feature>
<feature type="transmembrane region" description="Helical" evidence="4">
    <location>
        <begin position="163"/>
        <end position="180"/>
    </location>
</feature>
<organism evidence="6 7">
    <name type="scientific">Legionella massiliensis</name>
    <dbReference type="NCBI Taxonomy" id="1034943"/>
    <lineage>
        <taxon>Bacteria</taxon>
        <taxon>Pseudomonadati</taxon>
        <taxon>Pseudomonadota</taxon>
        <taxon>Gammaproteobacteria</taxon>
        <taxon>Legionellales</taxon>
        <taxon>Legionellaceae</taxon>
        <taxon>Legionella</taxon>
    </lineage>
</organism>
<dbReference type="EC" id="2.7.7.65" evidence="2"/>
<evidence type="ECO:0000256" key="2">
    <source>
        <dbReference type="ARBA" id="ARBA00012528"/>
    </source>
</evidence>
<keyword evidence="4" id="KW-1133">Transmembrane helix</keyword>
<keyword evidence="4" id="KW-0812">Transmembrane</keyword>
<feature type="transmembrane region" description="Helical" evidence="4">
    <location>
        <begin position="115"/>
        <end position="132"/>
    </location>
</feature>
<comment type="catalytic activity">
    <reaction evidence="3">
        <text>2 GTP = 3',3'-c-di-GMP + 2 diphosphate</text>
        <dbReference type="Rhea" id="RHEA:24898"/>
        <dbReference type="ChEBI" id="CHEBI:33019"/>
        <dbReference type="ChEBI" id="CHEBI:37565"/>
        <dbReference type="ChEBI" id="CHEBI:58805"/>
        <dbReference type="EC" id="2.7.7.65"/>
    </reaction>
</comment>
<feature type="transmembrane region" description="Helical" evidence="4">
    <location>
        <begin position="86"/>
        <end position="109"/>
    </location>
</feature>
<dbReference type="EMBL" id="CCSB01000002">
    <property type="protein sequence ID" value="CDZ77540.1"/>
    <property type="molecule type" value="Genomic_DNA"/>
</dbReference>
<reference evidence="6 7" key="1">
    <citation type="submission" date="2014-06" db="EMBL/GenBank/DDBJ databases">
        <authorList>
            <person name="Urmite Genomes Urmite Genomes"/>
        </authorList>
    </citation>
    <scope>NUCLEOTIDE SEQUENCE [LARGE SCALE GENOMIC DNA]</scope>
</reference>
<dbReference type="STRING" id="1034943.BN59_01823"/>
<accession>A0A078KSY1</accession>
<evidence type="ECO:0000313" key="7">
    <source>
        <dbReference type="Proteomes" id="UP000044071"/>
    </source>
</evidence>
<dbReference type="PROSITE" id="PS50887">
    <property type="entry name" value="GGDEF"/>
    <property type="match status" value="1"/>
</dbReference>
<dbReference type="NCBIfam" id="TIGR00254">
    <property type="entry name" value="GGDEF"/>
    <property type="match status" value="1"/>
</dbReference>
<dbReference type="PANTHER" id="PTHR45138:SF9">
    <property type="entry name" value="DIGUANYLATE CYCLASE DGCM-RELATED"/>
    <property type="match status" value="1"/>
</dbReference>
<sequence>MNKLDRQLLQSENYLLVLESSVQAIPFNIVISGLLCLEFIYKKIPYTPILLWFLGIVIVSLIRLFYCKYVVSHHLYQEKNAKSALLFLMLTLLMGCLWGACYLIFIPYLSEVNEVTVILIFGGLSAGAATSLSGYLPAYYSYIFPMFLPVIIYNYSFFEVERAILATMFILFVIMVATIAKTNSNLLEKILQLDNQKDFLIKELSISNKKLEASNEEIRVMSITDPLTGLYNRRYFDNALLQELNRAKRNKYPLGLILIDIDNFKFINDNFGHPYGDSYLVFVASVLKKSMRRTTDVLVRLGGDEFAVILSNIPITEVSKLCESIREEFSKENRHKNVTLSIGLICIEPGQSTELNNIVSAADKLLYKAKEKGKNQTITRVL</sequence>
<dbReference type="Proteomes" id="UP000044071">
    <property type="component" value="Unassembled WGS sequence"/>
</dbReference>
<keyword evidence="4" id="KW-0472">Membrane</keyword>
<dbReference type="Pfam" id="PF00990">
    <property type="entry name" value="GGDEF"/>
    <property type="match status" value="1"/>
</dbReference>
<dbReference type="PANTHER" id="PTHR45138">
    <property type="entry name" value="REGULATORY COMPONENTS OF SENSORY TRANSDUCTION SYSTEM"/>
    <property type="match status" value="1"/>
</dbReference>
<evidence type="ECO:0000313" key="6">
    <source>
        <dbReference type="EMBL" id="CDZ77540.1"/>
    </source>
</evidence>
<protein>
    <recommendedName>
        <fullName evidence="2">diguanylate cyclase</fullName>
        <ecNumber evidence="2">2.7.7.65</ecNumber>
    </recommendedName>
</protein>
<dbReference type="Gene3D" id="3.30.70.270">
    <property type="match status" value="1"/>
</dbReference>